<comment type="subunit">
    <text evidence="3">Interacts with RIP1.</text>
</comment>
<reference evidence="9" key="2">
    <citation type="submission" date="2023-06" db="EMBL/GenBank/DDBJ databases">
        <authorList>
            <consortium name="Lawrence Berkeley National Laboratory"/>
            <person name="Haridas S."/>
            <person name="Hensen N."/>
            <person name="Bonometti L."/>
            <person name="Westerberg I."/>
            <person name="Brannstrom I.O."/>
            <person name="Guillou S."/>
            <person name="Cros-Aarteil S."/>
            <person name="Calhoun S."/>
            <person name="Kuo A."/>
            <person name="Mondo S."/>
            <person name="Pangilinan J."/>
            <person name="Riley R."/>
            <person name="Labutti K."/>
            <person name="Andreopoulos B."/>
            <person name="Lipzen A."/>
            <person name="Chen C."/>
            <person name="Yanf M."/>
            <person name="Daum C."/>
            <person name="Ng V."/>
            <person name="Clum A."/>
            <person name="Steindorff A."/>
            <person name="Ohm R."/>
            <person name="Martin F."/>
            <person name="Silar P."/>
            <person name="Natvig D."/>
            <person name="Lalanne C."/>
            <person name="Gautier V."/>
            <person name="Ament-Velasquez S.L."/>
            <person name="Kruys A."/>
            <person name="Hutchinson M.I."/>
            <person name="Powell A.J."/>
            <person name="Barry K."/>
            <person name="Miller A.N."/>
            <person name="Grigoriev I.V."/>
            <person name="Debuchy R."/>
            <person name="Gladieux P."/>
            <person name="Thoren M.H."/>
            <person name="Johannesson H."/>
        </authorList>
    </citation>
    <scope>NUCLEOTIDE SEQUENCE</scope>
    <source>
        <strain evidence="9">CBS 958.72</strain>
    </source>
</reference>
<gene>
    <name evidence="9" type="ORF">B0T24DRAFT_50757</name>
</gene>
<keyword evidence="7" id="KW-0143">Chaperone</keyword>
<name>A0AAE0NKY7_9PEZI</name>
<keyword evidence="5" id="KW-0809">Transit peptide</keyword>
<sequence>MSLKMAMQAYRHLMRAARVAFEGDTRVLSAARQQIRDSFRESAGVDSPDVKARVQQAEEIASALRHNVVQGKKDGDRYKLRIHKDTERGDNDTIKIDGKTVTIDGKKCSDR</sequence>
<evidence type="ECO:0000256" key="6">
    <source>
        <dbReference type="ARBA" id="ARBA00023128"/>
    </source>
</evidence>
<accession>A0AAE0NKY7</accession>
<comment type="function">
    <text evidence="8">Assembly factor required for Rieske Fe-S protein RIP1 incorporation into the cytochrome b-c1 (CIII) complex. Functions as a chaperone, binding to this subunit within the mitochondrial matrix and stabilizing it prior to its translocation and insertion into the late CIII dimeric intermediate within the mitochondrial inner membrane. Modulates the mitochondrial matrix zinc pool.</text>
</comment>
<dbReference type="GO" id="GO:0034551">
    <property type="term" value="P:mitochondrial respiratory chain complex III assembly"/>
    <property type="evidence" value="ECO:0007669"/>
    <property type="project" value="InterPro"/>
</dbReference>
<organism evidence="9 10">
    <name type="scientific">Lasiosphaeria ovina</name>
    <dbReference type="NCBI Taxonomy" id="92902"/>
    <lineage>
        <taxon>Eukaryota</taxon>
        <taxon>Fungi</taxon>
        <taxon>Dikarya</taxon>
        <taxon>Ascomycota</taxon>
        <taxon>Pezizomycotina</taxon>
        <taxon>Sordariomycetes</taxon>
        <taxon>Sordariomycetidae</taxon>
        <taxon>Sordariales</taxon>
        <taxon>Lasiosphaeriaceae</taxon>
        <taxon>Lasiosphaeria</taxon>
    </lineage>
</organism>
<evidence type="ECO:0000313" key="9">
    <source>
        <dbReference type="EMBL" id="KAK3383476.1"/>
    </source>
</evidence>
<proteinExistence type="inferred from homology"/>
<evidence type="ECO:0000256" key="4">
    <source>
        <dbReference type="ARBA" id="ARBA00015108"/>
    </source>
</evidence>
<comment type="caution">
    <text evidence="9">The sequence shown here is derived from an EMBL/GenBank/DDBJ whole genome shotgun (WGS) entry which is preliminary data.</text>
</comment>
<keyword evidence="6" id="KW-0496">Mitochondrion</keyword>
<dbReference type="CDD" id="cd20267">
    <property type="entry name" value="Complex1_LYR_LYRM7"/>
    <property type="match status" value="1"/>
</dbReference>
<comment type="subcellular location">
    <subcellularLocation>
        <location evidence="1">Mitochondrion matrix</location>
    </subcellularLocation>
</comment>
<evidence type="ECO:0000256" key="5">
    <source>
        <dbReference type="ARBA" id="ARBA00022946"/>
    </source>
</evidence>
<evidence type="ECO:0000256" key="3">
    <source>
        <dbReference type="ARBA" id="ARBA00011589"/>
    </source>
</evidence>
<evidence type="ECO:0000313" key="10">
    <source>
        <dbReference type="Proteomes" id="UP001287356"/>
    </source>
</evidence>
<dbReference type="GO" id="GO:0044183">
    <property type="term" value="F:protein folding chaperone"/>
    <property type="evidence" value="ECO:0007669"/>
    <property type="project" value="TreeGrafter"/>
</dbReference>
<dbReference type="GO" id="GO:0005759">
    <property type="term" value="C:mitochondrial matrix"/>
    <property type="evidence" value="ECO:0007669"/>
    <property type="project" value="UniProtKB-SubCell"/>
</dbReference>
<protein>
    <recommendedName>
        <fullName evidence="4">Mitochondrial zinc maintenance protein 1, mitochondrial</fullName>
    </recommendedName>
</protein>
<evidence type="ECO:0000256" key="1">
    <source>
        <dbReference type="ARBA" id="ARBA00004305"/>
    </source>
</evidence>
<dbReference type="InterPro" id="IPR045298">
    <property type="entry name" value="Complex1_LYR_LYRM7"/>
</dbReference>
<dbReference type="EMBL" id="JAULSN010000001">
    <property type="protein sequence ID" value="KAK3383476.1"/>
    <property type="molecule type" value="Genomic_DNA"/>
</dbReference>
<evidence type="ECO:0000256" key="2">
    <source>
        <dbReference type="ARBA" id="ARBA00009949"/>
    </source>
</evidence>
<evidence type="ECO:0000256" key="8">
    <source>
        <dbReference type="ARBA" id="ARBA00025268"/>
    </source>
</evidence>
<dbReference type="PANTHER" id="PTHR46749:SF1">
    <property type="entry name" value="COMPLEX III ASSEMBLY FACTOR LYRM7"/>
    <property type="match status" value="1"/>
</dbReference>
<dbReference type="Proteomes" id="UP001287356">
    <property type="component" value="Unassembled WGS sequence"/>
</dbReference>
<reference evidence="9" key="1">
    <citation type="journal article" date="2023" name="Mol. Phylogenet. Evol.">
        <title>Genome-scale phylogeny and comparative genomics of the fungal order Sordariales.</title>
        <authorList>
            <person name="Hensen N."/>
            <person name="Bonometti L."/>
            <person name="Westerberg I."/>
            <person name="Brannstrom I.O."/>
            <person name="Guillou S."/>
            <person name="Cros-Aarteil S."/>
            <person name="Calhoun S."/>
            <person name="Haridas S."/>
            <person name="Kuo A."/>
            <person name="Mondo S."/>
            <person name="Pangilinan J."/>
            <person name="Riley R."/>
            <person name="LaButti K."/>
            <person name="Andreopoulos B."/>
            <person name="Lipzen A."/>
            <person name="Chen C."/>
            <person name="Yan M."/>
            <person name="Daum C."/>
            <person name="Ng V."/>
            <person name="Clum A."/>
            <person name="Steindorff A."/>
            <person name="Ohm R.A."/>
            <person name="Martin F."/>
            <person name="Silar P."/>
            <person name="Natvig D.O."/>
            <person name="Lalanne C."/>
            <person name="Gautier V."/>
            <person name="Ament-Velasquez S.L."/>
            <person name="Kruys A."/>
            <person name="Hutchinson M.I."/>
            <person name="Powell A.J."/>
            <person name="Barry K."/>
            <person name="Miller A.N."/>
            <person name="Grigoriev I.V."/>
            <person name="Debuchy R."/>
            <person name="Gladieux P."/>
            <person name="Hiltunen Thoren M."/>
            <person name="Johannesson H."/>
        </authorList>
    </citation>
    <scope>NUCLEOTIDE SEQUENCE</scope>
    <source>
        <strain evidence="9">CBS 958.72</strain>
    </source>
</reference>
<dbReference type="AlphaFoldDB" id="A0AAE0NKY7"/>
<dbReference type="InterPro" id="IPR050435">
    <property type="entry name" value="MZM1/LYRM7"/>
</dbReference>
<keyword evidence="10" id="KW-1185">Reference proteome</keyword>
<dbReference type="PANTHER" id="PTHR46749">
    <property type="entry name" value="COMPLEX III ASSEMBLY FACTOR LYRM7"/>
    <property type="match status" value="1"/>
</dbReference>
<comment type="similarity">
    <text evidence="2">Belongs to the complex I LYR family. MZM1 subfamily.</text>
</comment>
<evidence type="ECO:0000256" key="7">
    <source>
        <dbReference type="ARBA" id="ARBA00023186"/>
    </source>
</evidence>